<dbReference type="InterPro" id="IPR013103">
    <property type="entry name" value="RVT_2"/>
</dbReference>
<protein>
    <submittedName>
        <fullName evidence="3">ZF-HD homeobox-like protein</fullName>
    </submittedName>
</protein>
<keyword evidence="3" id="KW-0238">DNA-binding</keyword>
<reference evidence="3 4" key="1">
    <citation type="journal article" date="2014" name="Am. J. Bot.">
        <title>Genome assembly and annotation for red clover (Trifolium pratense; Fabaceae).</title>
        <authorList>
            <person name="Istvanek J."/>
            <person name="Jaros M."/>
            <person name="Krenek A."/>
            <person name="Repkova J."/>
        </authorList>
    </citation>
    <scope>NUCLEOTIDE SEQUENCE [LARGE SCALE GENOMIC DNA]</scope>
    <source>
        <strain evidence="4">cv. Tatra</strain>
        <tissue evidence="3">Young leaves</tissue>
    </source>
</reference>
<feature type="chain" id="PRO_5014360798" evidence="1">
    <location>
        <begin position="26"/>
        <end position="76"/>
    </location>
</feature>
<reference evidence="3 4" key="2">
    <citation type="journal article" date="2017" name="Front. Plant Sci.">
        <title>Gene Classification and Mining of Molecular Markers Useful in Red Clover (Trifolium pratense) Breeding.</title>
        <authorList>
            <person name="Istvanek J."/>
            <person name="Dluhosova J."/>
            <person name="Dluhos P."/>
            <person name="Patkova L."/>
            <person name="Nedelnik J."/>
            <person name="Repkova J."/>
        </authorList>
    </citation>
    <scope>NUCLEOTIDE SEQUENCE [LARGE SCALE GENOMIC DNA]</scope>
    <source>
        <strain evidence="4">cv. Tatra</strain>
        <tissue evidence="3">Young leaves</tissue>
    </source>
</reference>
<dbReference type="AlphaFoldDB" id="A0A2K3JVV2"/>
<proteinExistence type="predicted"/>
<dbReference type="Pfam" id="PF07727">
    <property type="entry name" value="RVT_2"/>
    <property type="match status" value="1"/>
</dbReference>
<organism evidence="3 4">
    <name type="scientific">Trifolium pratense</name>
    <name type="common">Red clover</name>
    <dbReference type="NCBI Taxonomy" id="57577"/>
    <lineage>
        <taxon>Eukaryota</taxon>
        <taxon>Viridiplantae</taxon>
        <taxon>Streptophyta</taxon>
        <taxon>Embryophyta</taxon>
        <taxon>Tracheophyta</taxon>
        <taxon>Spermatophyta</taxon>
        <taxon>Magnoliopsida</taxon>
        <taxon>eudicotyledons</taxon>
        <taxon>Gunneridae</taxon>
        <taxon>Pentapetalae</taxon>
        <taxon>rosids</taxon>
        <taxon>fabids</taxon>
        <taxon>Fabales</taxon>
        <taxon>Fabaceae</taxon>
        <taxon>Papilionoideae</taxon>
        <taxon>50 kb inversion clade</taxon>
        <taxon>NPAAA clade</taxon>
        <taxon>Hologalegina</taxon>
        <taxon>IRL clade</taxon>
        <taxon>Trifolieae</taxon>
        <taxon>Trifolium</taxon>
    </lineage>
</organism>
<feature type="domain" description="Reverse transcriptase Ty1/copia-type" evidence="2">
    <location>
        <begin position="7"/>
        <end position="57"/>
    </location>
</feature>
<evidence type="ECO:0000256" key="1">
    <source>
        <dbReference type="SAM" id="SignalP"/>
    </source>
</evidence>
<sequence length="76" mass="8557">MEAPRAHSGIAKLTTVRVLLSLAASRQWKLAQQDINNAFLNGDLFEEIYMDLPLGYQRLTRGPEERHQALPLLGPD</sequence>
<keyword evidence="3" id="KW-0371">Homeobox</keyword>
<dbReference type="GO" id="GO:0003677">
    <property type="term" value="F:DNA binding"/>
    <property type="evidence" value="ECO:0007669"/>
    <property type="project" value="UniProtKB-KW"/>
</dbReference>
<feature type="signal peptide" evidence="1">
    <location>
        <begin position="1"/>
        <end position="25"/>
    </location>
</feature>
<comment type="caution">
    <text evidence="3">The sequence shown here is derived from an EMBL/GenBank/DDBJ whole genome shotgun (WGS) entry which is preliminary data.</text>
</comment>
<keyword evidence="1" id="KW-0732">Signal</keyword>
<name>A0A2K3JVV2_TRIPR</name>
<dbReference type="EMBL" id="ASHM01126538">
    <property type="protein sequence ID" value="PNX58175.1"/>
    <property type="molecule type" value="Genomic_DNA"/>
</dbReference>
<evidence type="ECO:0000313" key="4">
    <source>
        <dbReference type="Proteomes" id="UP000236291"/>
    </source>
</evidence>
<gene>
    <name evidence="3" type="ORF">L195_g059060</name>
</gene>
<dbReference type="Proteomes" id="UP000236291">
    <property type="component" value="Unassembled WGS sequence"/>
</dbReference>
<accession>A0A2K3JVV2</accession>
<evidence type="ECO:0000259" key="2">
    <source>
        <dbReference type="Pfam" id="PF07727"/>
    </source>
</evidence>
<evidence type="ECO:0000313" key="3">
    <source>
        <dbReference type="EMBL" id="PNX58175.1"/>
    </source>
</evidence>